<dbReference type="Gene3D" id="3.40.50.300">
    <property type="entry name" value="P-loop containing nucleotide triphosphate hydrolases"/>
    <property type="match status" value="1"/>
</dbReference>
<dbReference type="SMART" id="SM00028">
    <property type="entry name" value="TPR"/>
    <property type="match status" value="2"/>
</dbReference>
<dbReference type="InterPro" id="IPR019734">
    <property type="entry name" value="TPR_rpt"/>
</dbReference>
<dbReference type="GO" id="GO:0008476">
    <property type="term" value="F:protein-tyrosine sulfotransferase activity"/>
    <property type="evidence" value="ECO:0007669"/>
    <property type="project" value="UniProtKB-EC"/>
</dbReference>
<evidence type="ECO:0000256" key="3">
    <source>
        <dbReference type="ARBA" id="ARBA00022679"/>
    </source>
</evidence>
<evidence type="ECO:0000256" key="4">
    <source>
        <dbReference type="ARBA" id="ARBA00048460"/>
    </source>
</evidence>
<dbReference type="EMBL" id="JABMIG020000002">
    <property type="protein sequence ID" value="KAL3805641.1"/>
    <property type="molecule type" value="Genomic_DNA"/>
</dbReference>
<accession>A0ABD3R1U2</accession>
<dbReference type="Gene3D" id="1.25.40.10">
    <property type="entry name" value="Tetratricopeptide repeat domain"/>
    <property type="match status" value="1"/>
</dbReference>
<feature type="compositionally biased region" description="Polar residues" evidence="6">
    <location>
        <begin position="26"/>
        <end position="37"/>
    </location>
</feature>
<feature type="region of interest" description="Disordered" evidence="6">
    <location>
        <begin position="91"/>
        <end position="164"/>
    </location>
</feature>
<protein>
    <recommendedName>
        <fullName evidence="2">protein-tyrosine sulfotransferase</fullName>
        <ecNumber evidence="2">2.8.2.20</ecNumber>
    </recommendedName>
</protein>
<dbReference type="SUPFAM" id="SSF48452">
    <property type="entry name" value="TPR-like"/>
    <property type="match status" value="1"/>
</dbReference>
<evidence type="ECO:0000256" key="2">
    <source>
        <dbReference type="ARBA" id="ARBA00013262"/>
    </source>
</evidence>
<dbReference type="InterPro" id="IPR026634">
    <property type="entry name" value="TPST-like"/>
</dbReference>
<dbReference type="EC" id="2.8.2.20" evidence="2"/>
<evidence type="ECO:0000313" key="7">
    <source>
        <dbReference type="EMBL" id="KAL3805641.1"/>
    </source>
</evidence>
<dbReference type="PROSITE" id="PS50005">
    <property type="entry name" value="TPR"/>
    <property type="match status" value="1"/>
</dbReference>
<keyword evidence="5" id="KW-0802">TPR repeat</keyword>
<comment type="caution">
    <text evidence="7">The sequence shown here is derived from an EMBL/GenBank/DDBJ whole genome shotgun (WGS) entry which is preliminary data.</text>
</comment>
<proteinExistence type="inferred from homology"/>
<dbReference type="InterPro" id="IPR011990">
    <property type="entry name" value="TPR-like_helical_dom_sf"/>
</dbReference>
<keyword evidence="3" id="KW-0808">Transferase</keyword>
<dbReference type="PANTHER" id="PTHR12788">
    <property type="entry name" value="PROTEIN-TYROSINE SULFOTRANSFERASE 2"/>
    <property type="match status" value="1"/>
</dbReference>
<dbReference type="Proteomes" id="UP001516023">
    <property type="component" value="Unassembled WGS sequence"/>
</dbReference>
<dbReference type="AlphaFoldDB" id="A0ABD3R1U2"/>
<reference evidence="7 8" key="1">
    <citation type="journal article" date="2020" name="G3 (Bethesda)">
        <title>Improved Reference Genome for Cyclotella cryptica CCMP332, a Model for Cell Wall Morphogenesis, Salinity Adaptation, and Lipid Production in Diatoms (Bacillariophyta).</title>
        <authorList>
            <person name="Roberts W.R."/>
            <person name="Downey K.M."/>
            <person name="Ruck E.C."/>
            <person name="Traller J.C."/>
            <person name="Alverson A.J."/>
        </authorList>
    </citation>
    <scope>NUCLEOTIDE SEQUENCE [LARGE SCALE GENOMIC DNA]</scope>
    <source>
        <strain evidence="7 8">CCMP332</strain>
    </source>
</reference>
<evidence type="ECO:0000256" key="6">
    <source>
        <dbReference type="SAM" id="MobiDB-lite"/>
    </source>
</evidence>
<organism evidence="7 8">
    <name type="scientific">Cyclotella cryptica</name>
    <dbReference type="NCBI Taxonomy" id="29204"/>
    <lineage>
        <taxon>Eukaryota</taxon>
        <taxon>Sar</taxon>
        <taxon>Stramenopiles</taxon>
        <taxon>Ochrophyta</taxon>
        <taxon>Bacillariophyta</taxon>
        <taxon>Coscinodiscophyceae</taxon>
        <taxon>Thalassiosirophycidae</taxon>
        <taxon>Stephanodiscales</taxon>
        <taxon>Stephanodiscaceae</taxon>
        <taxon>Cyclotella</taxon>
    </lineage>
</organism>
<evidence type="ECO:0000256" key="1">
    <source>
        <dbReference type="ARBA" id="ARBA00009988"/>
    </source>
</evidence>
<feature type="compositionally biased region" description="Low complexity" evidence="6">
    <location>
        <begin position="99"/>
        <end position="113"/>
    </location>
</feature>
<evidence type="ECO:0000313" key="8">
    <source>
        <dbReference type="Proteomes" id="UP001516023"/>
    </source>
</evidence>
<dbReference type="SUPFAM" id="SSF52540">
    <property type="entry name" value="P-loop containing nucleoside triphosphate hydrolases"/>
    <property type="match status" value="1"/>
</dbReference>
<feature type="repeat" description="TPR" evidence="5">
    <location>
        <begin position="289"/>
        <end position="322"/>
    </location>
</feature>
<dbReference type="GO" id="GO:0005794">
    <property type="term" value="C:Golgi apparatus"/>
    <property type="evidence" value="ECO:0007669"/>
    <property type="project" value="UniProtKB-ARBA"/>
</dbReference>
<dbReference type="PANTHER" id="PTHR12788:SF10">
    <property type="entry name" value="PROTEIN-TYROSINE SULFOTRANSFERASE"/>
    <property type="match status" value="1"/>
</dbReference>
<gene>
    <name evidence="7" type="ORF">HJC23_005885</name>
</gene>
<comment type="similarity">
    <text evidence="1">Belongs to the protein sulfotransferase family.</text>
</comment>
<feature type="region of interest" description="Disordered" evidence="6">
    <location>
        <begin position="1"/>
        <end position="38"/>
    </location>
</feature>
<evidence type="ECO:0000256" key="5">
    <source>
        <dbReference type="PROSITE-ProRule" id="PRU00339"/>
    </source>
</evidence>
<dbReference type="InterPro" id="IPR027417">
    <property type="entry name" value="P-loop_NTPase"/>
</dbReference>
<dbReference type="Pfam" id="PF13469">
    <property type="entry name" value="Sulfotransfer_3"/>
    <property type="match status" value="1"/>
</dbReference>
<keyword evidence="8" id="KW-1185">Reference proteome</keyword>
<sequence>MAVSPSIRPPPQARPCADENIHPVNNGHSSLPTSAPNYDSYPRPSTWPVFLIHFVLPITLLLVLSNSDEIYNGFKSYSVIGGTMKSSPLAPRAQHVVEPAPSSLPSKPSSASPYQLEVDAAIERRKNRKGPKTPTMPSSREHSTKHTKTNKNPTPSRRTSPQSTDLYRTMEANIVTLRSQYQASLDTPHEIIAAIRYADYLKQRDATIHDGGTYQMEAIQVYWRAVELLENRWRVEMLNGVNTRAIREEREREDGGSDVEEVKEEFGKDGLHRELFLDYDDKSTEGLLCAAYTSLGKVYFMSNMFERAVESYEKCLSYDAAYLDALSYRGQANIILGRYAESGRDYVRVLQLDTERIFVDAFTGLSKVLSAKEDVVEGGWDSLIQVLDVELPRHTSAYEGAKAANNEIGMKHFADSLKRMHHAMFQYHDVKTKDAPEAWAHLHKGNEYKMSTVAPFNHEFEKQRVQAVKHVFVKNFFPEGIGSQTRTPIFIIGFVRSGSTLLERILDAHPLIVGTGEDSVFNGRLDYIRNEIVAASQEGALSILHNTVKKLADDVVADMIERWEIIDANSRSVDPDQDEDTETKKEEGEKPIRFADKMLTNYMNVGFIHLLFPNALILHVAREPMDTIFSAYKHDFPPGGLDYTSEFKGLAQLYHSYRDVMEHWDTVLPGRVTHIRYEDMVTDLPNVAPKIIEAAGVPWDPTVLDFHKKKHAVNTLSTTQVRKGVYSHHLKGWKRYETFLGELIGLVGDRINYDLKTTLPGYVKSANKDNP</sequence>
<comment type="catalytic activity">
    <reaction evidence="4">
        <text>L-tyrosyl-[protein] + 3'-phosphoadenylyl sulfate = O-sulfo-L-tyrosine-[protein] + adenosine 3',5'-bisphosphate + H(+)</text>
        <dbReference type="Rhea" id="RHEA:16801"/>
        <dbReference type="Rhea" id="RHEA-COMP:10136"/>
        <dbReference type="Rhea" id="RHEA-COMP:11688"/>
        <dbReference type="ChEBI" id="CHEBI:15378"/>
        <dbReference type="ChEBI" id="CHEBI:46858"/>
        <dbReference type="ChEBI" id="CHEBI:58339"/>
        <dbReference type="ChEBI" id="CHEBI:58343"/>
        <dbReference type="ChEBI" id="CHEBI:65286"/>
        <dbReference type="EC" id="2.8.2.20"/>
    </reaction>
</comment>
<name>A0ABD3R1U2_9STRA</name>